<dbReference type="RefSeq" id="WP_093149210.1">
    <property type="nucleotide sequence ID" value="NZ_FNBW01000003.1"/>
</dbReference>
<dbReference type="Gene3D" id="1.10.1020.10">
    <property type="entry name" value="Adenine-specific Methyltransferase, Domain 2"/>
    <property type="match status" value="1"/>
</dbReference>
<dbReference type="InterPro" id="IPR023095">
    <property type="entry name" value="Ade_MeTrfase_dom_2"/>
</dbReference>
<feature type="binding site" evidence="7">
    <location>
        <position position="21"/>
    </location>
    <ligand>
        <name>S-adenosyl-L-methionine</name>
        <dbReference type="ChEBI" id="CHEBI:59789"/>
    </ligand>
</feature>
<evidence type="ECO:0000256" key="3">
    <source>
        <dbReference type="ARBA" id="ARBA00022603"/>
    </source>
</evidence>
<dbReference type="GO" id="GO:0009007">
    <property type="term" value="F:site-specific DNA-methyltransferase (adenine-specific) activity"/>
    <property type="evidence" value="ECO:0007669"/>
    <property type="project" value="UniProtKB-EC"/>
</dbReference>
<dbReference type="GO" id="GO:0009307">
    <property type="term" value="P:DNA restriction-modification system"/>
    <property type="evidence" value="ECO:0007669"/>
    <property type="project" value="InterPro"/>
</dbReference>
<dbReference type="InterPro" id="IPR012263">
    <property type="entry name" value="M_m6A_EcoRV"/>
</dbReference>
<keyword evidence="9" id="KW-1185">Reference proteome</keyword>
<accession>A0A8G2EY53</accession>
<evidence type="ECO:0000313" key="9">
    <source>
        <dbReference type="Proteomes" id="UP000198615"/>
    </source>
</evidence>
<gene>
    <name evidence="8" type="ORF">SAMN05660686_01440</name>
</gene>
<protein>
    <recommendedName>
        <fullName evidence="2">site-specific DNA-methyltransferase (adenine-specific)</fullName>
        <ecNumber evidence="2">2.1.1.72</ecNumber>
    </recommendedName>
</protein>
<evidence type="ECO:0000256" key="6">
    <source>
        <dbReference type="ARBA" id="ARBA00047942"/>
    </source>
</evidence>
<dbReference type="Gene3D" id="3.40.50.150">
    <property type="entry name" value="Vaccinia Virus protein VP39"/>
    <property type="match status" value="1"/>
</dbReference>
<dbReference type="EC" id="2.1.1.72" evidence="2"/>
<proteinExistence type="inferred from homology"/>
<dbReference type="EMBL" id="FNBW01000003">
    <property type="protein sequence ID" value="SDF46191.1"/>
    <property type="molecule type" value="Genomic_DNA"/>
</dbReference>
<feature type="binding site" evidence="7">
    <location>
        <position position="69"/>
    </location>
    <ligand>
        <name>S-adenosyl-L-methionine</name>
        <dbReference type="ChEBI" id="CHEBI:59789"/>
    </ligand>
</feature>
<feature type="binding site" evidence="7">
    <location>
        <position position="192"/>
    </location>
    <ligand>
        <name>S-adenosyl-L-methionine</name>
        <dbReference type="ChEBI" id="CHEBI:59789"/>
    </ligand>
</feature>
<dbReference type="GO" id="GO:1904047">
    <property type="term" value="F:S-adenosyl-L-methionine binding"/>
    <property type="evidence" value="ECO:0007669"/>
    <property type="project" value="TreeGrafter"/>
</dbReference>
<dbReference type="PANTHER" id="PTHR30481">
    <property type="entry name" value="DNA ADENINE METHYLASE"/>
    <property type="match status" value="1"/>
</dbReference>
<dbReference type="AlphaFoldDB" id="A0A8G2EY53"/>
<comment type="catalytic activity">
    <reaction evidence="6">
        <text>a 2'-deoxyadenosine in DNA + S-adenosyl-L-methionine = an N(6)-methyl-2'-deoxyadenosine in DNA + S-adenosyl-L-homocysteine + H(+)</text>
        <dbReference type="Rhea" id="RHEA:15197"/>
        <dbReference type="Rhea" id="RHEA-COMP:12418"/>
        <dbReference type="Rhea" id="RHEA-COMP:12419"/>
        <dbReference type="ChEBI" id="CHEBI:15378"/>
        <dbReference type="ChEBI" id="CHEBI:57856"/>
        <dbReference type="ChEBI" id="CHEBI:59789"/>
        <dbReference type="ChEBI" id="CHEBI:90615"/>
        <dbReference type="ChEBI" id="CHEBI:90616"/>
        <dbReference type="EC" id="2.1.1.72"/>
    </reaction>
</comment>
<evidence type="ECO:0000256" key="7">
    <source>
        <dbReference type="PIRSR" id="PIRSR000398-1"/>
    </source>
</evidence>
<dbReference type="SUPFAM" id="SSF53335">
    <property type="entry name" value="S-adenosyl-L-methionine-dependent methyltransferases"/>
    <property type="match status" value="1"/>
</dbReference>
<dbReference type="PANTHER" id="PTHR30481:SF4">
    <property type="entry name" value="SITE-SPECIFIC DNA-METHYLTRANSFERASE (ADENINE-SPECIFIC)"/>
    <property type="match status" value="1"/>
</dbReference>
<comment type="caution">
    <text evidence="8">The sequence shown here is derived from an EMBL/GenBank/DDBJ whole genome shotgun (WGS) entry which is preliminary data.</text>
</comment>
<feature type="binding site" evidence="7">
    <location>
        <position position="25"/>
    </location>
    <ligand>
        <name>S-adenosyl-L-methionine</name>
        <dbReference type="ChEBI" id="CHEBI:59789"/>
    </ligand>
</feature>
<keyword evidence="3 8" id="KW-0489">Methyltransferase</keyword>
<dbReference type="GO" id="GO:0006298">
    <property type="term" value="P:mismatch repair"/>
    <property type="evidence" value="ECO:0007669"/>
    <property type="project" value="TreeGrafter"/>
</dbReference>
<reference evidence="8 9" key="1">
    <citation type="submission" date="2016-10" db="EMBL/GenBank/DDBJ databases">
        <authorList>
            <person name="Varghese N."/>
            <person name="Submissions S."/>
        </authorList>
    </citation>
    <scope>NUCLEOTIDE SEQUENCE [LARGE SCALE GENOMIC DNA]</scope>
    <source>
        <strain evidence="8 9">DSM 18839</strain>
    </source>
</reference>
<dbReference type="GO" id="GO:0032259">
    <property type="term" value="P:methylation"/>
    <property type="evidence" value="ECO:0007669"/>
    <property type="project" value="UniProtKB-KW"/>
</dbReference>
<dbReference type="Proteomes" id="UP000198615">
    <property type="component" value="Unassembled WGS sequence"/>
</dbReference>
<evidence type="ECO:0000256" key="4">
    <source>
        <dbReference type="ARBA" id="ARBA00022679"/>
    </source>
</evidence>
<name>A0A8G2EY53_9PROT</name>
<dbReference type="PRINTS" id="PR00505">
    <property type="entry name" value="D12N6MTFRASE"/>
</dbReference>
<evidence type="ECO:0000256" key="1">
    <source>
        <dbReference type="ARBA" id="ARBA00006594"/>
    </source>
</evidence>
<dbReference type="Pfam" id="PF02086">
    <property type="entry name" value="MethyltransfD12"/>
    <property type="match status" value="1"/>
</dbReference>
<dbReference type="GO" id="GO:0043565">
    <property type="term" value="F:sequence-specific DNA binding"/>
    <property type="evidence" value="ECO:0007669"/>
    <property type="project" value="TreeGrafter"/>
</dbReference>
<comment type="similarity">
    <text evidence="1">Belongs to the N(4)/N(6)-methyltransferase family.</text>
</comment>
<dbReference type="OrthoDB" id="9805629at2"/>
<evidence type="ECO:0000313" key="8">
    <source>
        <dbReference type="EMBL" id="SDF46191.1"/>
    </source>
</evidence>
<dbReference type="InterPro" id="IPR012327">
    <property type="entry name" value="MeTrfase_D12"/>
</dbReference>
<keyword evidence="5" id="KW-0949">S-adenosyl-L-methionine</keyword>
<sequence>MESTPRLFENEVDTLQGLAPWLGGKRALARRVIREILRIPHKAYAEPFIGMGGIFLRRPQRAQAEIINDASGDVVNLFRLAQRHPNALAEELGGMLMSRAEFARLAKLDPEQLTDIERAARFLLLQYAGFGGKATGRTFGVDPSSSARFQPGRVKKLLQRVHARLEGVVIENLDAGAFLDRYDRPYTLFYLDPPYIGCEDDYGAELFSAADHRRIADHLVGLQGAFVLSINDCHQARELFGGFRLIEVELSYTINPQSAGVRRQELIVSNR</sequence>
<evidence type="ECO:0000256" key="2">
    <source>
        <dbReference type="ARBA" id="ARBA00011900"/>
    </source>
</evidence>
<keyword evidence="4" id="KW-0808">Transferase</keyword>
<dbReference type="PIRSF" id="PIRSF000398">
    <property type="entry name" value="M_m6A_EcoRV"/>
    <property type="match status" value="1"/>
</dbReference>
<dbReference type="InterPro" id="IPR029063">
    <property type="entry name" value="SAM-dependent_MTases_sf"/>
</dbReference>
<organism evidence="8 9">
    <name type="scientific">Thalassobaculum litoreum DSM 18839</name>
    <dbReference type="NCBI Taxonomy" id="1123362"/>
    <lineage>
        <taxon>Bacteria</taxon>
        <taxon>Pseudomonadati</taxon>
        <taxon>Pseudomonadota</taxon>
        <taxon>Alphaproteobacteria</taxon>
        <taxon>Rhodospirillales</taxon>
        <taxon>Thalassobaculaceae</taxon>
        <taxon>Thalassobaculum</taxon>
    </lineage>
</organism>
<evidence type="ECO:0000256" key="5">
    <source>
        <dbReference type="ARBA" id="ARBA00022691"/>
    </source>
</evidence>